<dbReference type="Proteomes" id="UP000001660">
    <property type="component" value="Chromosome"/>
</dbReference>
<dbReference type="HOGENOM" id="CLU_2631631_0_0_0"/>
<dbReference type="AlphaFoldDB" id="D8P949"/>
<sequence length="77" mass="8888">MWYGEPRREARTPLADFLGILLIRIIHECRREAFETEARRGGSHVRPTQAYWQSVEEAEREPLRRAKGSDAGAGIHE</sequence>
<feature type="region of interest" description="Disordered" evidence="1">
    <location>
        <begin position="36"/>
        <end position="77"/>
    </location>
</feature>
<organism evidence="2 3">
    <name type="scientific">Nitrospira defluvii</name>
    <dbReference type="NCBI Taxonomy" id="330214"/>
    <lineage>
        <taxon>Bacteria</taxon>
        <taxon>Pseudomonadati</taxon>
        <taxon>Nitrospirota</taxon>
        <taxon>Nitrospiria</taxon>
        <taxon>Nitrospirales</taxon>
        <taxon>Nitrospiraceae</taxon>
        <taxon>Nitrospira</taxon>
    </lineage>
</organism>
<proteinExistence type="predicted"/>
<reference evidence="2 3" key="1">
    <citation type="journal article" date="2010" name="Proc. Natl. Acad. Sci. U.S.A.">
        <title>A Nitrospira metagenome illuminates the physiology and evolution of globally important nitrite-oxidizing bacteria.</title>
        <authorList>
            <person name="Lucker S."/>
            <person name="Wagner M."/>
            <person name="Maixner F."/>
            <person name="Pelletier E."/>
            <person name="Koch H."/>
            <person name="Vacherie B."/>
            <person name="Rattei T."/>
            <person name="Sinninghe Damste J."/>
            <person name="Spieck E."/>
            <person name="Le Paslier D."/>
            <person name="Daims H."/>
        </authorList>
    </citation>
    <scope>NUCLEOTIDE SEQUENCE [LARGE SCALE GENOMIC DNA]</scope>
</reference>
<accession>D8P949</accession>
<dbReference type="KEGG" id="nde:NIDE4371"/>
<keyword evidence="3" id="KW-1185">Reference proteome</keyword>
<evidence type="ECO:0000313" key="3">
    <source>
        <dbReference type="Proteomes" id="UP000001660"/>
    </source>
</evidence>
<dbReference type="EMBL" id="FP929003">
    <property type="protein sequence ID" value="CBK44031.1"/>
    <property type="molecule type" value="Genomic_DNA"/>
</dbReference>
<evidence type="ECO:0000313" key="2">
    <source>
        <dbReference type="EMBL" id="CBK44031.1"/>
    </source>
</evidence>
<name>D8P949_9BACT</name>
<gene>
    <name evidence="2" type="ORF">NIDE4371</name>
</gene>
<protein>
    <submittedName>
        <fullName evidence="2">Uncharacterized protein</fullName>
    </submittedName>
</protein>
<evidence type="ECO:0000256" key="1">
    <source>
        <dbReference type="SAM" id="MobiDB-lite"/>
    </source>
</evidence>